<dbReference type="InterPro" id="IPR006656">
    <property type="entry name" value="Mopterin_OxRdtase"/>
</dbReference>
<keyword evidence="3" id="KW-0500">Molybdenum</keyword>
<keyword evidence="7" id="KW-0408">Iron</keyword>
<dbReference type="InterPro" id="IPR050612">
    <property type="entry name" value="Prok_Mopterin_Oxidored"/>
</dbReference>
<organism evidence="10 11">
    <name type="scientific">Desulfotalea psychrophila</name>
    <dbReference type="NCBI Taxonomy" id="84980"/>
    <lineage>
        <taxon>Bacteria</taxon>
        <taxon>Pseudomonadati</taxon>
        <taxon>Thermodesulfobacteriota</taxon>
        <taxon>Desulfobulbia</taxon>
        <taxon>Desulfobulbales</taxon>
        <taxon>Desulfocapsaceae</taxon>
        <taxon>Desulfotalea</taxon>
    </lineage>
</organism>
<evidence type="ECO:0000256" key="6">
    <source>
        <dbReference type="ARBA" id="ARBA00023002"/>
    </source>
</evidence>
<evidence type="ECO:0000256" key="3">
    <source>
        <dbReference type="ARBA" id="ARBA00022505"/>
    </source>
</evidence>
<dbReference type="InterPro" id="IPR006311">
    <property type="entry name" value="TAT_signal"/>
</dbReference>
<dbReference type="InterPro" id="IPR006657">
    <property type="entry name" value="MoPterin_dinucl-bd_dom"/>
</dbReference>
<protein>
    <submittedName>
        <fullName evidence="10">Molybdopterin-dependent oxidoreductase</fullName>
    </submittedName>
</protein>
<keyword evidence="11" id="KW-1185">Reference proteome</keyword>
<evidence type="ECO:0000313" key="10">
    <source>
        <dbReference type="EMBL" id="MBN4068408.1"/>
    </source>
</evidence>
<sequence length="1019" mass="111402">MTDSTNTKKNSHKLNRRDFLQASSATLVAANLVTPATLSAQTRNDIPQHHLDTAACQLDPNVKIVHSVCLGCNARCGNRQIVRNNRLEKISGNPFHPYNSMGTPVDYATPVRDTLKMSSPVCGKAHDAVNYVYNERRLLRPLKRAGARGEGKFEPISWEQLITEVAQGGKLFAHLGENRNVPGLNACLSDLPIDNNDPGLGSRRNSFVYMTGRLQSGRKEFIDRFVKSAVGSINRIGHTDICGLGFRMGNYTMTEGKQVELKADPWGAEYILVFGANIYEALQPGLNTYGAAMAKRSSEKKVKFTIVDPRAQNGSVHAEEWIAILPGQDGAFAMGMIRWMLENNGCNTAFLQLSNHQAALDKGHSCYSNASHLVIDDSNHPDHGKFLRLYHLQQTSAEQDTNSYMITSAGEIVPFTTTSTGQLDATLTVTDKNGNPLTVTTSFALMKKGVLAHSLVDYAEMAGVPLEQLTRTAREFSAHGQKAAVCQYHGAGNYCNGTYAAYAVAMLSTLVGSIGLKGGYLTSGGASAPWKKGHYDLKKFPGQKKPQGVKISREGGKYESTTEFSRKKQGGGTGYPAKRPWFPFTKGGLSVETLSGIDAQYPYGCQVLFTYFYNPIYSTPGGYRFTETLADSDSVPLHVSIDVGINESNIYADYIVPDVTYLEGQYGWLTPHAPALKFTGVRAPCLEPLTEKTKDNRPYCMETFLIDLALTLDLPGFGKKVIPAKDGSMLPLFKAEDFYLRAYANIAANAKVPQGDTYDVSFVENNYPLAAFRSLLSAQEWQQLCYMLARGGVFTPYETVFSGERFLHGISRVVLYNETLASTRNSLSGERFSGTLIYQPPQDAAGQTLAEVDKEYPFTIITYKMNVHTQSRTNCHKYAMEIFPENFIQVNSSDAVAFGFQSGDTVRLVSASNSEGIIGKVVLSELVRPGCVALSFHYGHSQSGASTVTVARAKEVFLGGDKVADKGFLYGDPALGSGTNPNMVSRLDPHLDNTPLIDTLAGIPDFSSTRVKLIKTDQS</sequence>
<keyword evidence="6" id="KW-0560">Oxidoreductase</keyword>
<dbReference type="SMART" id="SM00926">
    <property type="entry name" value="Molybdop_Fe4S4"/>
    <property type="match status" value="1"/>
</dbReference>
<dbReference type="Pfam" id="PF01568">
    <property type="entry name" value="Molydop_binding"/>
    <property type="match status" value="1"/>
</dbReference>
<dbReference type="Gene3D" id="3.40.50.740">
    <property type="match status" value="1"/>
</dbReference>
<dbReference type="Proteomes" id="UP000717534">
    <property type="component" value="Unassembled WGS sequence"/>
</dbReference>
<evidence type="ECO:0000256" key="1">
    <source>
        <dbReference type="ARBA" id="ARBA00010312"/>
    </source>
</evidence>
<dbReference type="InterPro" id="IPR006963">
    <property type="entry name" value="Mopterin_OxRdtase_4Fe-4S_dom"/>
</dbReference>
<name>A0ABS3AUG5_9BACT</name>
<evidence type="ECO:0000259" key="9">
    <source>
        <dbReference type="PROSITE" id="PS51669"/>
    </source>
</evidence>
<accession>A0ABS3AUG5</accession>
<comment type="similarity">
    <text evidence="1">Belongs to the prokaryotic molybdopterin-containing oxidoreductase family.</text>
</comment>
<gene>
    <name evidence="10" type="ORF">JYU06_02640</name>
</gene>
<keyword evidence="8" id="KW-0411">Iron-sulfur</keyword>
<dbReference type="Gene3D" id="2.40.40.20">
    <property type="match status" value="1"/>
</dbReference>
<dbReference type="Gene3D" id="3.40.228.10">
    <property type="entry name" value="Dimethylsulfoxide Reductase, domain 2"/>
    <property type="match status" value="1"/>
</dbReference>
<keyword evidence="4" id="KW-0479">Metal-binding</keyword>
<dbReference type="PANTHER" id="PTHR43742">
    <property type="entry name" value="TRIMETHYLAMINE-N-OXIDE REDUCTASE"/>
    <property type="match status" value="1"/>
</dbReference>
<dbReference type="PROSITE" id="PS51318">
    <property type="entry name" value="TAT"/>
    <property type="match status" value="1"/>
</dbReference>
<dbReference type="SUPFAM" id="SSF50692">
    <property type="entry name" value="ADC-like"/>
    <property type="match status" value="1"/>
</dbReference>
<reference evidence="10 11" key="1">
    <citation type="submission" date="2021-02" db="EMBL/GenBank/DDBJ databases">
        <title>Activity-based single-cell genomes from oceanic crustal fluid captures similar information to metagenomic and metatranscriptomic surveys with orders of magnitude less sampling.</title>
        <authorList>
            <person name="D'Angelo T.S."/>
            <person name="Orcutt B.N."/>
        </authorList>
    </citation>
    <scope>NUCLEOTIDE SEQUENCE [LARGE SCALE GENOMIC DNA]</scope>
    <source>
        <strain evidence="10">AH-315-G02</strain>
    </source>
</reference>
<evidence type="ECO:0000256" key="7">
    <source>
        <dbReference type="ARBA" id="ARBA00023004"/>
    </source>
</evidence>
<dbReference type="Pfam" id="PF00384">
    <property type="entry name" value="Molybdopterin"/>
    <property type="match status" value="1"/>
</dbReference>
<evidence type="ECO:0000256" key="4">
    <source>
        <dbReference type="ARBA" id="ARBA00022723"/>
    </source>
</evidence>
<dbReference type="PROSITE" id="PS51669">
    <property type="entry name" value="4FE4S_MOW_BIS_MGD"/>
    <property type="match status" value="1"/>
</dbReference>
<dbReference type="SUPFAM" id="SSF53706">
    <property type="entry name" value="Formate dehydrogenase/DMSO reductase, domains 1-3"/>
    <property type="match status" value="1"/>
</dbReference>
<keyword evidence="5" id="KW-0732">Signal</keyword>
<evidence type="ECO:0000256" key="8">
    <source>
        <dbReference type="ARBA" id="ARBA00023014"/>
    </source>
</evidence>
<dbReference type="InterPro" id="IPR009010">
    <property type="entry name" value="Asp_de-COase-like_dom_sf"/>
</dbReference>
<evidence type="ECO:0000256" key="5">
    <source>
        <dbReference type="ARBA" id="ARBA00022729"/>
    </source>
</evidence>
<feature type="domain" description="4Fe-4S Mo/W bis-MGD-type" evidence="9">
    <location>
        <begin position="62"/>
        <end position="136"/>
    </location>
</feature>
<dbReference type="EMBL" id="JAFITO010000014">
    <property type="protein sequence ID" value="MBN4068408.1"/>
    <property type="molecule type" value="Genomic_DNA"/>
</dbReference>
<dbReference type="Gene3D" id="3.30.200.210">
    <property type="match status" value="1"/>
</dbReference>
<proteinExistence type="inferred from homology"/>
<comment type="caution">
    <text evidence="10">The sequence shown here is derived from an EMBL/GenBank/DDBJ whole genome shotgun (WGS) entry which is preliminary data.</text>
</comment>
<dbReference type="PANTHER" id="PTHR43742:SF9">
    <property type="entry name" value="TETRATHIONATE REDUCTASE SUBUNIT A"/>
    <property type="match status" value="1"/>
</dbReference>
<evidence type="ECO:0000256" key="2">
    <source>
        <dbReference type="ARBA" id="ARBA00022485"/>
    </source>
</evidence>
<evidence type="ECO:0000313" key="11">
    <source>
        <dbReference type="Proteomes" id="UP000717534"/>
    </source>
</evidence>
<keyword evidence="2" id="KW-0004">4Fe-4S</keyword>